<dbReference type="InterPro" id="IPR051270">
    <property type="entry name" value="Tyrosine-tRNA_ligase_regulator"/>
</dbReference>
<accession>K0RGY5</accession>
<feature type="region of interest" description="Disordered" evidence="1">
    <location>
        <begin position="348"/>
        <end position="481"/>
    </location>
</feature>
<reference evidence="2 3" key="1">
    <citation type="journal article" date="2012" name="Genome Biol.">
        <title>Genome and low-iron response of an oceanic diatom adapted to chronic iron limitation.</title>
        <authorList>
            <person name="Lommer M."/>
            <person name="Specht M."/>
            <person name="Roy A.S."/>
            <person name="Kraemer L."/>
            <person name="Andreson R."/>
            <person name="Gutowska M.A."/>
            <person name="Wolf J."/>
            <person name="Bergner S.V."/>
            <person name="Schilhabel M.B."/>
            <person name="Klostermeier U.C."/>
            <person name="Beiko R.G."/>
            <person name="Rosenstiel P."/>
            <person name="Hippler M."/>
            <person name="Laroche J."/>
        </authorList>
    </citation>
    <scope>NUCLEOTIDE SEQUENCE [LARGE SCALE GENOMIC DNA]</scope>
    <source>
        <strain evidence="2 3">CCMP1005</strain>
    </source>
</reference>
<feature type="compositionally biased region" description="Basic and acidic residues" evidence="1">
    <location>
        <begin position="452"/>
        <end position="471"/>
    </location>
</feature>
<dbReference type="InterPro" id="IPR012340">
    <property type="entry name" value="NA-bd_OB-fold"/>
</dbReference>
<dbReference type="PANTHER" id="PTHR11586:SF33">
    <property type="entry name" value="AMINOACYL TRNA SYNTHASE COMPLEX-INTERACTING MULTIFUNCTIONAL PROTEIN 1"/>
    <property type="match status" value="1"/>
</dbReference>
<keyword evidence="3" id="KW-1185">Reference proteome</keyword>
<name>K0RGY5_THAOC</name>
<sequence length="481" mass="49779">MTGSEATTSRSALVTLTVPSKELAADPLLSIVASVASPYQTSVKIVKKGDLSLILGPDGAETLTHRNAVLRALCGMGLHNALDTFGSTPLLFLGGHAARSYAGASPVSALAVAGISSWMSVASSVRDGGADLDALLGQLDGYLGSRSFVVPCPEPTLADLDLYLAIVAKVSGEALEGKVKGCAHVYRWLEQCGATLEMLQAAAAKNAKMNKIPAATIPGGVSAKPRPLPLFFYGDEDESMVAAAASAVRSATSGGAAKKTDKAAGGDGKAPSGAVAAGGGGGGPTDEQKKAAADKKAKKAAQKAAKQKNQPKSKGGKGNAPAAELTVSALDIRVGKIVKAWEHESSEKLWCEEVDLGEEPRGPDGPRPLQPQGEAARRLPFPRHGPVRVERGPHGGGVRGPAGVSGRRGEAGLRGVRRRARAGEQDREEEDVREARAGPQDGRRRGGGLEGRQGHDERWCLQGRERDEERAGVVISISDCK</sequence>
<dbReference type="SUPFAM" id="SSF47616">
    <property type="entry name" value="GST C-terminal domain-like"/>
    <property type="match status" value="1"/>
</dbReference>
<proteinExistence type="predicted"/>
<organism evidence="2 3">
    <name type="scientific">Thalassiosira oceanica</name>
    <name type="common">Marine diatom</name>
    <dbReference type="NCBI Taxonomy" id="159749"/>
    <lineage>
        <taxon>Eukaryota</taxon>
        <taxon>Sar</taxon>
        <taxon>Stramenopiles</taxon>
        <taxon>Ochrophyta</taxon>
        <taxon>Bacillariophyta</taxon>
        <taxon>Coscinodiscophyceae</taxon>
        <taxon>Thalassiosirophycidae</taxon>
        <taxon>Thalassiosirales</taxon>
        <taxon>Thalassiosiraceae</taxon>
        <taxon>Thalassiosira</taxon>
    </lineage>
</organism>
<dbReference type="OMA" id="AWEHESS"/>
<dbReference type="PANTHER" id="PTHR11586">
    <property type="entry name" value="TRNA-AMINOACYLATION COFACTOR ARC1 FAMILY MEMBER"/>
    <property type="match status" value="1"/>
</dbReference>
<dbReference type="OrthoDB" id="19141at2759"/>
<gene>
    <name evidence="2" type="ORF">THAOC_35519</name>
</gene>
<dbReference type="AlphaFoldDB" id="K0RGY5"/>
<dbReference type="EMBL" id="AGNL01048202">
    <property type="protein sequence ID" value="EJK45847.1"/>
    <property type="molecule type" value="Genomic_DNA"/>
</dbReference>
<dbReference type="Proteomes" id="UP000266841">
    <property type="component" value="Unassembled WGS sequence"/>
</dbReference>
<evidence type="ECO:0000313" key="2">
    <source>
        <dbReference type="EMBL" id="EJK45847.1"/>
    </source>
</evidence>
<evidence type="ECO:0000313" key="3">
    <source>
        <dbReference type="Proteomes" id="UP000266841"/>
    </source>
</evidence>
<comment type="caution">
    <text evidence="2">The sequence shown here is derived from an EMBL/GenBank/DDBJ whole genome shotgun (WGS) entry which is preliminary data.</text>
</comment>
<feature type="region of interest" description="Disordered" evidence="1">
    <location>
        <begin position="252"/>
        <end position="325"/>
    </location>
</feature>
<feature type="compositionally biased region" description="Basic and acidic residues" evidence="1">
    <location>
        <begin position="433"/>
        <end position="444"/>
    </location>
</feature>
<evidence type="ECO:0000256" key="1">
    <source>
        <dbReference type="SAM" id="MobiDB-lite"/>
    </source>
</evidence>
<dbReference type="InterPro" id="IPR036282">
    <property type="entry name" value="Glutathione-S-Trfase_C_sf"/>
</dbReference>
<evidence type="ECO:0008006" key="4">
    <source>
        <dbReference type="Google" id="ProtNLM"/>
    </source>
</evidence>
<protein>
    <recommendedName>
        <fullName evidence="4">tRNA-binding domain-containing protein</fullName>
    </recommendedName>
</protein>
<dbReference type="Gene3D" id="1.20.1050.130">
    <property type="match status" value="1"/>
</dbReference>
<feature type="compositionally biased region" description="Basic residues" evidence="1">
    <location>
        <begin position="296"/>
        <end position="315"/>
    </location>
</feature>
<dbReference type="SUPFAM" id="SSF50249">
    <property type="entry name" value="Nucleic acid-binding proteins"/>
    <property type="match status" value="1"/>
</dbReference>
<feature type="compositionally biased region" description="Basic and acidic residues" evidence="1">
    <location>
        <begin position="286"/>
        <end position="295"/>
    </location>
</feature>
<dbReference type="Gene3D" id="2.40.50.140">
    <property type="entry name" value="Nucleic acid-binding proteins"/>
    <property type="match status" value="1"/>
</dbReference>